<protein>
    <recommendedName>
        <fullName evidence="3">UDP-glucose 4-epimerase</fullName>
    </recommendedName>
    <alternativeName>
        <fullName evidence="5">Galactowaldenase</fullName>
    </alternativeName>
    <alternativeName>
        <fullName evidence="4">UDP-galactose 4-epimerase</fullName>
    </alternativeName>
</protein>
<comment type="caution">
    <text evidence="7">The sequence shown here is derived from an EMBL/GenBank/DDBJ whole genome shotgun (WGS) entry which is preliminary data.</text>
</comment>
<proteinExistence type="inferred from homology"/>
<evidence type="ECO:0000313" key="8">
    <source>
        <dbReference type="Proteomes" id="UP001138802"/>
    </source>
</evidence>
<evidence type="ECO:0000256" key="5">
    <source>
        <dbReference type="ARBA" id="ARBA00033067"/>
    </source>
</evidence>
<evidence type="ECO:0000259" key="6">
    <source>
        <dbReference type="Pfam" id="PF01370"/>
    </source>
</evidence>
<dbReference type="RefSeq" id="WP_200387703.1">
    <property type="nucleotide sequence ID" value="NZ_NRSD01000008.1"/>
</dbReference>
<keyword evidence="8" id="KW-1185">Reference proteome</keyword>
<evidence type="ECO:0000256" key="2">
    <source>
        <dbReference type="ARBA" id="ARBA00007637"/>
    </source>
</evidence>
<organism evidence="7 8">
    <name type="scientific">Thiocapsa imhoffii</name>
    <dbReference type="NCBI Taxonomy" id="382777"/>
    <lineage>
        <taxon>Bacteria</taxon>
        <taxon>Pseudomonadati</taxon>
        <taxon>Pseudomonadota</taxon>
        <taxon>Gammaproteobacteria</taxon>
        <taxon>Chromatiales</taxon>
        <taxon>Chromatiaceae</taxon>
        <taxon>Thiocapsa</taxon>
    </lineage>
</organism>
<dbReference type="EMBL" id="NRSD01000008">
    <property type="protein sequence ID" value="MBK1644896.1"/>
    <property type="molecule type" value="Genomic_DNA"/>
</dbReference>
<dbReference type="InterPro" id="IPR036291">
    <property type="entry name" value="NAD(P)-bd_dom_sf"/>
</dbReference>
<dbReference type="PANTHER" id="PTHR43725">
    <property type="entry name" value="UDP-GLUCOSE 4-EPIMERASE"/>
    <property type="match status" value="1"/>
</dbReference>
<accession>A0A9X0WHM5</accession>
<dbReference type="Gene3D" id="3.40.50.720">
    <property type="entry name" value="NAD(P)-binding Rossmann-like Domain"/>
    <property type="match status" value="1"/>
</dbReference>
<name>A0A9X0WHM5_9GAMM</name>
<reference evidence="7 8" key="1">
    <citation type="journal article" date="2020" name="Microorganisms">
        <title>Osmotic Adaptation and Compatible Solute Biosynthesis of Phototrophic Bacteria as Revealed from Genome Analyses.</title>
        <authorList>
            <person name="Imhoff J.F."/>
            <person name="Rahn T."/>
            <person name="Kunzel S."/>
            <person name="Keller A."/>
            <person name="Neulinger S.C."/>
        </authorList>
    </citation>
    <scope>NUCLEOTIDE SEQUENCE [LARGE SCALE GENOMIC DNA]</scope>
    <source>
        <strain evidence="7 8">DSM 21303</strain>
    </source>
</reference>
<evidence type="ECO:0000313" key="7">
    <source>
        <dbReference type="EMBL" id="MBK1644896.1"/>
    </source>
</evidence>
<dbReference type="InterPro" id="IPR001509">
    <property type="entry name" value="Epimerase_deHydtase"/>
</dbReference>
<comment type="similarity">
    <text evidence="2">Belongs to the NAD(P)-dependent epimerase/dehydratase family.</text>
</comment>
<gene>
    <name evidence="7" type="ORF">CKO25_09585</name>
</gene>
<dbReference type="SUPFAM" id="SSF51735">
    <property type="entry name" value="NAD(P)-binding Rossmann-fold domains"/>
    <property type="match status" value="1"/>
</dbReference>
<feature type="domain" description="NAD-dependent epimerase/dehydratase" evidence="6">
    <location>
        <begin position="6"/>
        <end position="236"/>
    </location>
</feature>
<evidence type="ECO:0000256" key="4">
    <source>
        <dbReference type="ARBA" id="ARBA00031367"/>
    </source>
</evidence>
<dbReference type="Pfam" id="PF01370">
    <property type="entry name" value="Epimerase"/>
    <property type="match status" value="1"/>
</dbReference>
<dbReference type="PANTHER" id="PTHR43725:SF53">
    <property type="entry name" value="UDP-ARABINOSE 4-EPIMERASE 1"/>
    <property type="match status" value="1"/>
</dbReference>
<dbReference type="PRINTS" id="PR01713">
    <property type="entry name" value="NUCEPIMERASE"/>
</dbReference>
<dbReference type="Gene3D" id="3.90.25.10">
    <property type="entry name" value="UDP-galactose 4-epimerase, domain 1"/>
    <property type="match status" value="1"/>
</dbReference>
<comment type="pathway">
    <text evidence="1">Carbohydrate metabolism; galactose metabolism.</text>
</comment>
<dbReference type="AlphaFoldDB" id="A0A9X0WHM5"/>
<evidence type="ECO:0000256" key="3">
    <source>
        <dbReference type="ARBA" id="ARBA00018569"/>
    </source>
</evidence>
<sequence length="309" mass="33224">MSGKHILILGGHGFIGSHLTVALVAGGARVRVLDRAGGVPTAPVRGVDYRVAEFGDLATLAEALADIDLVIHLISTTVPGTANLDPVADIEGNLIGTVRLLQKMKEVGVGQLLFLSSGGTVYGDTDAVPIPEQHPLEPLSSYGIVKVAIEHYIGMHARQHGMRSLILRVSNPYGPRQGHLGVQGVIGTFFQRLRAGDPIKIWGDGQSVRDYLYIDDLTDCICTAIHREVSGVFNVGSGRGTSLIELLAIVARVTGSAPEVEFQPARGFDVRKVVLDITKARTTLGWTPQVGLPEGCQRYWDWLRRANVT</sequence>
<dbReference type="Proteomes" id="UP001138802">
    <property type="component" value="Unassembled WGS sequence"/>
</dbReference>
<evidence type="ECO:0000256" key="1">
    <source>
        <dbReference type="ARBA" id="ARBA00004947"/>
    </source>
</evidence>